<dbReference type="GO" id="GO:0017005">
    <property type="term" value="F:3'-tyrosyl-DNA phosphodiesterase activity"/>
    <property type="evidence" value="ECO:0007669"/>
    <property type="project" value="EnsemblFungi"/>
</dbReference>
<evidence type="ECO:0000256" key="5">
    <source>
        <dbReference type="ARBA" id="ARBA00022763"/>
    </source>
</evidence>
<dbReference type="GO" id="GO:0005634">
    <property type="term" value="C:nucleus"/>
    <property type="evidence" value="ECO:0007669"/>
    <property type="project" value="EnsemblFungi"/>
</dbReference>
<feature type="domain" description="Xylose isomerase-like TIM barrel" evidence="10">
    <location>
        <begin position="70"/>
        <end position="326"/>
    </location>
</feature>
<evidence type="ECO:0000256" key="9">
    <source>
        <dbReference type="SAM" id="MobiDB-lite"/>
    </source>
</evidence>
<dbReference type="Pfam" id="PF01261">
    <property type="entry name" value="AP_endonuc_2"/>
    <property type="match status" value="1"/>
</dbReference>
<evidence type="ECO:0000256" key="3">
    <source>
        <dbReference type="ARBA" id="ARBA00021759"/>
    </source>
</evidence>
<dbReference type="PROSITE" id="PS51432">
    <property type="entry name" value="AP_NUCLEASE_F2_4"/>
    <property type="match status" value="1"/>
</dbReference>
<dbReference type="GO" id="GO:0005739">
    <property type="term" value="C:mitochondrion"/>
    <property type="evidence" value="ECO:0007669"/>
    <property type="project" value="EnsemblFungi"/>
</dbReference>
<keyword evidence="6" id="KW-0378">Hydrolase</keyword>
<dbReference type="SUPFAM" id="SSF51658">
    <property type="entry name" value="Xylose isomerase-like"/>
    <property type="match status" value="1"/>
</dbReference>
<evidence type="ECO:0000256" key="6">
    <source>
        <dbReference type="ARBA" id="ARBA00022801"/>
    </source>
</evidence>
<feature type="region of interest" description="Disordered" evidence="9">
    <location>
        <begin position="1"/>
        <end position="35"/>
    </location>
</feature>
<keyword evidence="8" id="KW-0234">DNA repair</keyword>
<keyword evidence="4" id="KW-0479">Metal-binding</keyword>
<dbReference type="PANTHER" id="PTHR21445">
    <property type="entry name" value="ENDONUCLEASE IV ENDODEOXYRIBONUCLEASE IV"/>
    <property type="match status" value="1"/>
</dbReference>
<dbReference type="InterPro" id="IPR018246">
    <property type="entry name" value="AP_endonuc_F2_Zn_BS"/>
</dbReference>
<protein>
    <recommendedName>
        <fullName evidence="3">Apurinic-apyrimidinic endonuclease 1</fullName>
    </recommendedName>
</protein>
<dbReference type="VEuPathDB" id="FungiDB:MYCFIDRAFT_64567"/>
<dbReference type="PROSITE" id="PS00731">
    <property type="entry name" value="AP_NUCLEASE_F2_3"/>
    <property type="match status" value="1"/>
</dbReference>
<dbReference type="HAMAP" id="MF_00152">
    <property type="entry name" value="Nfo"/>
    <property type="match status" value="1"/>
</dbReference>
<dbReference type="GO" id="GO:0003677">
    <property type="term" value="F:DNA binding"/>
    <property type="evidence" value="ECO:0007669"/>
    <property type="project" value="InterPro"/>
</dbReference>
<dbReference type="NCBIfam" id="TIGR00587">
    <property type="entry name" value="nfo"/>
    <property type="match status" value="1"/>
</dbReference>
<evidence type="ECO:0000256" key="4">
    <source>
        <dbReference type="ARBA" id="ARBA00022723"/>
    </source>
</evidence>
<keyword evidence="12" id="KW-1185">Reference proteome</keyword>
<dbReference type="HOGENOM" id="CLU_025885_1_3_1"/>
<evidence type="ECO:0000256" key="1">
    <source>
        <dbReference type="ARBA" id="ARBA00001947"/>
    </source>
</evidence>
<evidence type="ECO:0000256" key="7">
    <source>
        <dbReference type="ARBA" id="ARBA00022833"/>
    </source>
</evidence>
<dbReference type="GO" id="GO:0008270">
    <property type="term" value="F:zinc ion binding"/>
    <property type="evidence" value="ECO:0007669"/>
    <property type="project" value="InterPro"/>
</dbReference>
<dbReference type="GeneID" id="19340810"/>
<gene>
    <name evidence="11" type="ORF">MYCFIDRAFT_64567</name>
</gene>
<dbReference type="EMBL" id="KB446560">
    <property type="protein sequence ID" value="EME81377.1"/>
    <property type="molecule type" value="Genomic_DNA"/>
</dbReference>
<reference evidence="11 12" key="1">
    <citation type="journal article" date="2012" name="PLoS Pathog.">
        <title>Diverse lifestyles and strategies of plant pathogenesis encoded in the genomes of eighteen Dothideomycetes fungi.</title>
        <authorList>
            <person name="Ohm R.A."/>
            <person name="Feau N."/>
            <person name="Henrissat B."/>
            <person name="Schoch C.L."/>
            <person name="Horwitz B.A."/>
            <person name="Barry K.W."/>
            <person name="Condon B.J."/>
            <person name="Copeland A.C."/>
            <person name="Dhillon B."/>
            <person name="Glaser F."/>
            <person name="Hesse C.N."/>
            <person name="Kosti I."/>
            <person name="LaButti K."/>
            <person name="Lindquist E.A."/>
            <person name="Lucas S."/>
            <person name="Salamov A.A."/>
            <person name="Bradshaw R.E."/>
            <person name="Ciuffetti L."/>
            <person name="Hamelin R.C."/>
            <person name="Kema G.H.J."/>
            <person name="Lawrence C."/>
            <person name="Scott J.A."/>
            <person name="Spatafora J.W."/>
            <person name="Turgeon B.G."/>
            <person name="de Wit P.J.G.M."/>
            <person name="Zhong S."/>
            <person name="Goodwin S.B."/>
            <person name="Grigoriev I.V."/>
        </authorList>
    </citation>
    <scope>NUCLEOTIDE SEQUENCE [LARGE SCALE GENOMIC DNA]</scope>
    <source>
        <strain evidence="11 12">CIRAD86</strain>
    </source>
</reference>
<feature type="region of interest" description="Disordered" evidence="9">
    <location>
        <begin position="368"/>
        <end position="434"/>
    </location>
</feature>
<dbReference type="AlphaFoldDB" id="M3AV68"/>
<comment type="cofactor">
    <cofactor evidence="1">
        <name>Zn(2+)</name>
        <dbReference type="ChEBI" id="CHEBI:29105"/>
    </cofactor>
</comment>
<dbReference type="GO" id="GO:0008311">
    <property type="term" value="F:double-stranded DNA 3'-5' DNA exonuclease activity"/>
    <property type="evidence" value="ECO:0007669"/>
    <property type="project" value="EnsemblFungi"/>
</dbReference>
<name>M3AV68_PSEFD</name>
<accession>M3AV68</accession>
<dbReference type="STRING" id="383855.M3AV68"/>
<evidence type="ECO:0000256" key="8">
    <source>
        <dbReference type="ARBA" id="ARBA00023204"/>
    </source>
</evidence>
<dbReference type="RefSeq" id="XP_007928053.1">
    <property type="nucleotide sequence ID" value="XM_007929862.1"/>
</dbReference>
<dbReference type="Proteomes" id="UP000016932">
    <property type="component" value="Unassembled WGS sequence"/>
</dbReference>
<dbReference type="PANTHER" id="PTHR21445:SF0">
    <property type="entry name" value="APURINIC-APYRIMIDINIC ENDONUCLEASE"/>
    <property type="match status" value="1"/>
</dbReference>
<evidence type="ECO:0000313" key="11">
    <source>
        <dbReference type="EMBL" id="EME81377.1"/>
    </source>
</evidence>
<feature type="compositionally biased region" description="Basic and acidic residues" evidence="9">
    <location>
        <begin position="368"/>
        <end position="392"/>
    </location>
</feature>
<dbReference type="FunFam" id="3.20.20.150:FF:000001">
    <property type="entry name" value="Probable endonuclease 4"/>
    <property type="match status" value="1"/>
</dbReference>
<dbReference type="eggNOG" id="KOG3997">
    <property type="taxonomic scope" value="Eukaryota"/>
</dbReference>
<dbReference type="InterPro" id="IPR036237">
    <property type="entry name" value="Xyl_isomerase-like_sf"/>
</dbReference>
<dbReference type="InterPro" id="IPR013022">
    <property type="entry name" value="Xyl_isomerase-like_TIM-brl"/>
</dbReference>
<keyword evidence="7" id="KW-0862">Zinc</keyword>
<dbReference type="CDD" id="cd00019">
    <property type="entry name" value="AP2Ec"/>
    <property type="match status" value="1"/>
</dbReference>
<dbReference type="KEGG" id="pfj:MYCFIDRAFT_64567"/>
<dbReference type="PROSITE" id="PS00730">
    <property type="entry name" value="AP_NUCLEASE_F2_2"/>
    <property type="match status" value="1"/>
</dbReference>
<evidence type="ECO:0000256" key="2">
    <source>
        <dbReference type="ARBA" id="ARBA00005340"/>
    </source>
</evidence>
<dbReference type="GO" id="GO:0006284">
    <property type="term" value="P:base-excision repair"/>
    <property type="evidence" value="ECO:0007669"/>
    <property type="project" value="EnsemblFungi"/>
</dbReference>
<dbReference type="Gene3D" id="3.20.20.150">
    <property type="entry name" value="Divalent-metal-dependent TIM barrel enzymes"/>
    <property type="match status" value="1"/>
</dbReference>
<dbReference type="OrthoDB" id="7663182at2759"/>
<feature type="compositionally biased region" description="Basic residues" evidence="9">
    <location>
        <begin position="393"/>
        <end position="403"/>
    </location>
</feature>
<dbReference type="GO" id="GO:0003906">
    <property type="term" value="F:DNA-(apurinic or apyrimidinic site) endonuclease activity"/>
    <property type="evidence" value="ECO:0007669"/>
    <property type="project" value="EnsemblFungi"/>
</dbReference>
<proteinExistence type="inferred from homology"/>
<organism evidence="11 12">
    <name type="scientific">Pseudocercospora fijiensis (strain CIRAD86)</name>
    <name type="common">Black leaf streak disease fungus</name>
    <name type="synonym">Mycosphaerella fijiensis</name>
    <dbReference type="NCBI Taxonomy" id="383855"/>
    <lineage>
        <taxon>Eukaryota</taxon>
        <taxon>Fungi</taxon>
        <taxon>Dikarya</taxon>
        <taxon>Ascomycota</taxon>
        <taxon>Pezizomycotina</taxon>
        <taxon>Dothideomycetes</taxon>
        <taxon>Dothideomycetidae</taxon>
        <taxon>Mycosphaerellales</taxon>
        <taxon>Mycosphaerellaceae</taxon>
        <taxon>Pseudocercospora</taxon>
    </lineage>
</organism>
<evidence type="ECO:0000313" key="12">
    <source>
        <dbReference type="Proteomes" id="UP000016932"/>
    </source>
</evidence>
<evidence type="ECO:0000259" key="10">
    <source>
        <dbReference type="Pfam" id="PF01261"/>
    </source>
</evidence>
<dbReference type="SMART" id="SM00518">
    <property type="entry name" value="AP2Ec"/>
    <property type="match status" value="1"/>
</dbReference>
<comment type="similarity">
    <text evidence="2">Belongs to the AP endonuclease 2 family.</text>
</comment>
<dbReference type="InterPro" id="IPR001719">
    <property type="entry name" value="AP_endonuc_2"/>
</dbReference>
<sequence>MPKRKAVKQAERNESRLSPAPDDILEAEGKTREEKEAEMLPLAARSAGSKLFIGAHVSSAGGVPNAIQNSVHIGANAFALFLKSQRKWANPDLSEEHCSGFHDNCKKHGYDQGKHVVPHGSYLVNLAHTDKTRSDQAYESHLDDLKRCERLGIKLYNIHPGNNQCGDRAAAIAQLAKNINKAHSETSSVVILLENMAHGGNVLGSTFEDIRDIIALISNKERIGVCIDTCHAFAGGYDLRTPNAFKSTFEQFDEIVGSKYLRAMHINDSKAPFASHRDLHANIGTGFLGLRAFHNLVNDARFEGLPLVLETPIEVRDENGNLVKDEKGKEKEDKAIWAREIKLLESLVGMDTDSEEFLKLEKQLARQGEGERKRLMEQQDRKKEKDEKSKGKDAKKKREKKGGKGQQRLSFGKMKAESDGAELSDVGSEAERES</sequence>
<keyword evidence="5" id="KW-0227">DNA damage</keyword>